<dbReference type="Proteomes" id="UP000038010">
    <property type="component" value="Unassembled WGS sequence"/>
</dbReference>
<keyword evidence="3" id="KW-1185">Reference proteome</keyword>
<evidence type="ECO:0000313" key="3">
    <source>
        <dbReference type="Proteomes" id="UP000038010"/>
    </source>
</evidence>
<name>A0A0N1HM85_9EURO</name>
<comment type="caution">
    <text evidence="2">The sequence shown here is derived from an EMBL/GenBank/DDBJ whole genome shotgun (WGS) entry which is preliminary data.</text>
</comment>
<dbReference type="EMBL" id="LFJN01000019">
    <property type="protein sequence ID" value="KPI38327.1"/>
    <property type="molecule type" value="Genomic_DNA"/>
</dbReference>
<feature type="region of interest" description="Disordered" evidence="1">
    <location>
        <begin position="49"/>
        <end position="80"/>
    </location>
</feature>
<gene>
    <name evidence="2" type="ORF">AB675_12138</name>
</gene>
<feature type="compositionally biased region" description="Low complexity" evidence="1">
    <location>
        <begin position="49"/>
        <end position="58"/>
    </location>
</feature>
<dbReference type="OrthoDB" id="5314997at2759"/>
<feature type="compositionally biased region" description="Low complexity" evidence="1">
    <location>
        <begin position="71"/>
        <end position="80"/>
    </location>
</feature>
<evidence type="ECO:0000313" key="2">
    <source>
        <dbReference type="EMBL" id="KPI38327.1"/>
    </source>
</evidence>
<reference evidence="2 3" key="1">
    <citation type="submission" date="2015-06" db="EMBL/GenBank/DDBJ databases">
        <title>Draft genome of the ant-associated black yeast Phialophora attae CBS 131958.</title>
        <authorList>
            <person name="Moreno L.F."/>
            <person name="Stielow B.J."/>
            <person name="de Hoog S."/>
            <person name="Vicente V.A."/>
            <person name="Weiss V.A."/>
            <person name="de Vries M."/>
            <person name="Cruz L.M."/>
            <person name="Souza E.M."/>
        </authorList>
    </citation>
    <scope>NUCLEOTIDE SEQUENCE [LARGE SCALE GENOMIC DNA]</scope>
    <source>
        <strain evidence="2 3">CBS 131958</strain>
    </source>
</reference>
<feature type="region of interest" description="Disordered" evidence="1">
    <location>
        <begin position="400"/>
        <end position="434"/>
    </location>
</feature>
<organism evidence="2 3">
    <name type="scientific">Cyphellophora attinorum</name>
    <dbReference type="NCBI Taxonomy" id="1664694"/>
    <lineage>
        <taxon>Eukaryota</taxon>
        <taxon>Fungi</taxon>
        <taxon>Dikarya</taxon>
        <taxon>Ascomycota</taxon>
        <taxon>Pezizomycotina</taxon>
        <taxon>Eurotiomycetes</taxon>
        <taxon>Chaetothyriomycetidae</taxon>
        <taxon>Chaetothyriales</taxon>
        <taxon>Cyphellophoraceae</taxon>
        <taxon>Cyphellophora</taxon>
    </lineage>
</organism>
<feature type="compositionally biased region" description="Basic and acidic residues" evidence="1">
    <location>
        <begin position="400"/>
        <end position="415"/>
    </location>
</feature>
<evidence type="ECO:0008006" key="4">
    <source>
        <dbReference type="Google" id="ProtNLM"/>
    </source>
</evidence>
<evidence type="ECO:0000256" key="1">
    <source>
        <dbReference type="SAM" id="MobiDB-lite"/>
    </source>
</evidence>
<dbReference type="InterPro" id="IPR036361">
    <property type="entry name" value="SAP_dom_sf"/>
</dbReference>
<dbReference type="RefSeq" id="XP_017998290.1">
    <property type="nucleotide sequence ID" value="XM_018141044.1"/>
</dbReference>
<sequence length="434" mass="49801">MTDWATLTIATLKQACAERGVSVRGLKLKQQFVEKLTEWDVERGAAQEVEAQEDAVPASSKGRNEEVHGPTSVTMSSTTTPDSKPFRFVDLPNELRLSVYTCLLRKSEVVRLCLIERFHMYTDTDAYKYSSLREVDIVTVQQKFAHVAPDCRQSLLYMPARPYRGCSFHELGMLNLVVRPKYASRVLDSSIREGVETLKSLAQTNKSLRKEILPHFFEAVEVQASEISIAWHFPLRSPSFALHLRQLTLTEGFDSFCMPGKYPMNDRRMEREKCQQRELLELLKTFPNLKYLRFTSRKPHIHRCNGYPGPVQTGASKYLEWELRQLQAVIEHSQLHIVIATAQASHSHSTAPSLRRGCLDGIIFTATRPTVEQFERWRRHFGDLVGELVDPDRELMAIEKARWEEEQKGKQEGKNAGKQAEQQAEKHEGEQDEK</sequence>
<dbReference type="VEuPathDB" id="FungiDB:AB675_12138"/>
<accession>A0A0N1HM85</accession>
<dbReference type="GeneID" id="28732924"/>
<proteinExistence type="predicted"/>
<dbReference type="AlphaFoldDB" id="A0A0N1HM85"/>
<feature type="compositionally biased region" description="Basic and acidic residues" evidence="1">
    <location>
        <begin position="423"/>
        <end position="434"/>
    </location>
</feature>
<protein>
    <recommendedName>
        <fullName evidence="4">SAP domain-containing protein</fullName>
    </recommendedName>
</protein>
<dbReference type="Gene3D" id="1.10.720.30">
    <property type="entry name" value="SAP domain"/>
    <property type="match status" value="1"/>
</dbReference>